<reference evidence="2 3" key="1">
    <citation type="submission" date="2018-11" db="EMBL/GenBank/DDBJ databases">
        <title>Genomic Encyclopedia of Type Strains, Phase IV (KMG-IV): sequencing the most valuable type-strain genomes for metagenomic binning, comparative biology and taxonomic classification.</title>
        <authorList>
            <person name="Goeker M."/>
        </authorList>
    </citation>
    <scope>NUCLEOTIDE SEQUENCE [LARGE SCALE GENOMIC DNA]</scope>
    <source>
        <strain evidence="2 3">DSM 22027</strain>
    </source>
</reference>
<proteinExistence type="predicted"/>
<accession>A0A3N1UQG7</accession>
<evidence type="ECO:0000313" key="2">
    <source>
        <dbReference type="EMBL" id="ROQ90787.1"/>
    </source>
</evidence>
<evidence type="ECO:0000256" key="1">
    <source>
        <dbReference type="SAM" id="MobiDB-lite"/>
    </source>
</evidence>
<dbReference type="EMBL" id="RJVA01000014">
    <property type="protein sequence ID" value="ROQ90787.1"/>
    <property type="molecule type" value="Genomic_DNA"/>
</dbReference>
<feature type="region of interest" description="Disordered" evidence="1">
    <location>
        <begin position="1"/>
        <end position="24"/>
    </location>
</feature>
<gene>
    <name evidence="2" type="ORF">EDC27_2681</name>
</gene>
<protein>
    <submittedName>
        <fullName evidence="2">Uncharacterized protein</fullName>
    </submittedName>
</protein>
<dbReference type="AlphaFoldDB" id="A0A3N1UQG7"/>
<keyword evidence="3" id="KW-1185">Reference proteome</keyword>
<sequence length="40" mass="4670">MRPFSLSHTMREDARAPRKNTFGEPFRKSSFLLTLVQTLC</sequence>
<evidence type="ECO:0000313" key="3">
    <source>
        <dbReference type="Proteomes" id="UP000276223"/>
    </source>
</evidence>
<comment type="caution">
    <text evidence="2">The sequence shown here is derived from an EMBL/GenBank/DDBJ whole genome shotgun (WGS) entry which is preliminary data.</text>
</comment>
<dbReference type="Proteomes" id="UP000276223">
    <property type="component" value="Unassembled WGS sequence"/>
</dbReference>
<name>A0A3N1UQG7_9BACT</name>
<organism evidence="2 3">
    <name type="scientific">Desulfosoma caldarium</name>
    <dbReference type="NCBI Taxonomy" id="610254"/>
    <lineage>
        <taxon>Bacteria</taxon>
        <taxon>Pseudomonadati</taxon>
        <taxon>Thermodesulfobacteriota</taxon>
        <taxon>Syntrophobacteria</taxon>
        <taxon>Syntrophobacterales</taxon>
        <taxon>Syntrophobacteraceae</taxon>
        <taxon>Desulfosoma</taxon>
    </lineage>
</organism>